<dbReference type="SMART" id="SM00014">
    <property type="entry name" value="acidPPc"/>
    <property type="match status" value="1"/>
</dbReference>
<feature type="transmembrane region" description="Helical" evidence="1">
    <location>
        <begin position="134"/>
        <end position="153"/>
    </location>
</feature>
<dbReference type="STRING" id="1095776.SAMN04515672_0929"/>
<keyword evidence="4" id="KW-1185">Reference proteome</keyword>
<feature type="transmembrane region" description="Helical" evidence="1">
    <location>
        <begin position="52"/>
        <end position="72"/>
    </location>
</feature>
<feature type="transmembrane region" description="Helical" evidence="1">
    <location>
        <begin position="159"/>
        <end position="178"/>
    </location>
</feature>
<name>A0A1G8UMY0_9EURY</name>
<dbReference type="Gene3D" id="1.20.144.10">
    <property type="entry name" value="Phosphatidic acid phosphatase type 2/haloperoxidase"/>
    <property type="match status" value="1"/>
</dbReference>
<keyword evidence="1" id="KW-0472">Membrane</keyword>
<organism evidence="3 4">
    <name type="scientific">Natronorubrum texcoconense</name>
    <dbReference type="NCBI Taxonomy" id="1095776"/>
    <lineage>
        <taxon>Archaea</taxon>
        <taxon>Methanobacteriati</taxon>
        <taxon>Methanobacteriota</taxon>
        <taxon>Stenosarchaea group</taxon>
        <taxon>Halobacteria</taxon>
        <taxon>Halobacteriales</taxon>
        <taxon>Natrialbaceae</taxon>
        <taxon>Natronorubrum</taxon>
    </lineage>
</organism>
<sequence length="243" mass="25999">MARDFGEVDALQEIVPEALAFPTAMATQLGAIWFATLLICCLYWFHDRNDAVVTAGLLVTGTGIWRTIKIVAPVPRPEQPLVALEALPSLLRPLYELAVVDSGAGFPSGHAVTTTIVYLSLARYLSVGSRRQRYLGALSIVSLVGLTRMTLGVHYLVDVIAGAVIGNAVLLVGFWLCSRYPERRVAIALGGGLCSASVCLLASLFVGPFSFWELGLFVAGVGGFLWWHVAATDRRPVGVGDPS</sequence>
<dbReference type="RefSeq" id="WP_090303397.1">
    <property type="nucleotide sequence ID" value="NZ_FNFE01000001.1"/>
</dbReference>
<reference evidence="4" key="1">
    <citation type="submission" date="2016-10" db="EMBL/GenBank/DDBJ databases">
        <authorList>
            <person name="Varghese N."/>
            <person name="Submissions S."/>
        </authorList>
    </citation>
    <scope>NUCLEOTIDE SEQUENCE [LARGE SCALE GENOMIC DNA]</scope>
    <source>
        <strain evidence="4">B4,CECT 8067,JCM 17497</strain>
    </source>
</reference>
<keyword evidence="1" id="KW-0812">Transmembrane</keyword>
<dbReference type="Pfam" id="PF01569">
    <property type="entry name" value="PAP2"/>
    <property type="match status" value="1"/>
</dbReference>
<proteinExistence type="predicted"/>
<evidence type="ECO:0000313" key="3">
    <source>
        <dbReference type="EMBL" id="SDJ54340.1"/>
    </source>
</evidence>
<dbReference type="AlphaFoldDB" id="A0A1G8UMY0"/>
<evidence type="ECO:0000259" key="2">
    <source>
        <dbReference type="SMART" id="SM00014"/>
    </source>
</evidence>
<gene>
    <name evidence="3" type="ORF">SAMN04515672_0929</name>
</gene>
<dbReference type="EMBL" id="FNFE01000001">
    <property type="protein sequence ID" value="SDJ54340.1"/>
    <property type="molecule type" value="Genomic_DNA"/>
</dbReference>
<dbReference type="InterPro" id="IPR000326">
    <property type="entry name" value="PAP2/HPO"/>
</dbReference>
<dbReference type="Proteomes" id="UP000198882">
    <property type="component" value="Unassembled WGS sequence"/>
</dbReference>
<dbReference type="SUPFAM" id="SSF48317">
    <property type="entry name" value="Acid phosphatase/Vanadium-dependent haloperoxidase"/>
    <property type="match status" value="1"/>
</dbReference>
<keyword evidence="1" id="KW-1133">Transmembrane helix</keyword>
<evidence type="ECO:0000256" key="1">
    <source>
        <dbReference type="SAM" id="Phobius"/>
    </source>
</evidence>
<feature type="transmembrane region" description="Helical" evidence="1">
    <location>
        <begin position="104"/>
        <end position="122"/>
    </location>
</feature>
<dbReference type="InterPro" id="IPR036938">
    <property type="entry name" value="PAP2/HPO_sf"/>
</dbReference>
<feature type="transmembrane region" description="Helical" evidence="1">
    <location>
        <begin position="211"/>
        <end position="229"/>
    </location>
</feature>
<protein>
    <submittedName>
        <fullName evidence="3">PAP2 superfamily protein</fullName>
    </submittedName>
</protein>
<evidence type="ECO:0000313" key="4">
    <source>
        <dbReference type="Proteomes" id="UP000198882"/>
    </source>
</evidence>
<dbReference type="OrthoDB" id="10182at2157"/>
<dbReference type="PANTHER" id="PTHR14969">
    <property type="entry name" value="SPHINGOSINE-1-PHOSPHATE PHOSPHOHYDROLASE"/>
    <property type="match status" value="1"/>
</dbReference>
<accession>A0A1G8UMY0</accession>
<feature type="domain" description="Phosphatidic acid phosphatase type 2/haloperoxidase" evidence="2">
    <location>
        <begin position="50"/>
        <end position="174"/>
    </location>
</feature>
<dbReference type="PANTHER" id="PTHR14969:SF13">
    <property type="entry name" value="AT30094P"/>
    <property type="match status" value="1"/>
</dbReference>
<feature type="transmembrane region" description="Helical" evidence="1">
    <location>
        <begin position="185"/>
        <end position="205"/>
    </location>
</feature>
<feature type="transmembrane region" description="Helical" evidence="1">
    <location>
        <begin position="20"/>
        <end position="45"/>
    </location>
</feature>